<name>A0AAE9YRB9_9GAMM</name>
<dbReference type="EMBL" id="CP059735">
    <property type="protein sequence ID" value="WDD99814.1"/>
    <property type="molecule type" value="Genomic_DNA"/>
</dbReference>
<dbReference type="Pfam" id="PF00561">
    <property type="entry name" value="Abhydrolase_1"/>
    <property type="match status" value="1"/>
</dbReference>
<dbReference type="PANTHER" id="PTHR43329">
    <property type="entry name" value="EPOXIDE HYDROLASE"/>
    <property type="match status" value="1"/>
</dbReference>
<keyword evidence="3" id="KW-0378">Hydrolase</keyword>
<evidence type="ECO:0000313" key="3">
    <source>
        <dbReference type="EMBL" id="WDD99814.1"/>
    </source>
</evidence>
<feature type="signal peptide" evidence="1">
    <location>
        <begin position="1"/>
        <end position="23"/>
    </location>
</feature>
<keyword evidence="1" id="KW-0732">Signal</keyword>
<dbReference type="Gene3D" id="3.40.50.1820">
    <property type="entry name" value="alpha/beta hydrolase"/>
    <property type="match status" value="1"/>
</dbReference>
<dbReference type="KEGG" id="tact:SG35_003840"/>
<keyword evidence="4" id="KW-1185">Reference proteome</keyword>
<dbReference type="RefSeq" id="WP_053042910.1">
    <property type="nucleotide sequence ID" value="NZ_CP059735.1"/>
</dbReference>
<organism evidence="3 4">
    <name type="scientific">Thalassomonas actiniarum</name>
    <dbReference type="NCBI Taxonomy" id="485447"/>
    <lineage>
        <taxon>Bacteria</taxon>
        <taxon>Pseudomonadati</taxon>
        <taxon>Pseudomonadota</taxon>
        <taxon>Gammaproteobacteria</taxon>
        <taxon>Alteromonadales</taxon>
        <taxon>Colwelliaceae</taxon>
        <taxon>Thalassomonas</taxon>
    </lineage>
</organism>
<reference evidence="3 4" key="2">
    <citation type="journal article" date="2022" name="Mar. Drugs">
        <title>Bioassay-Guided Fractionation Leads to the Detection of Cholic Acid Generated by the Rare Thalassomonas sp.</title>
        <authorList>
            <person name="Pheiffer F."/>
            <person name="Schneider Y.K."/>
            <person name="Hansen E.H."/>
            <person name="Andersen J.H."/>
            <person name="Isaksson J."/>
            <person name="Busche T."/>
            <person name="R C."/>
            <person name="Kalinowski J."/>
            <person name="Zyl L.V."/>
            <person name="Trindade M."/>
        </authorList>
    </citation>
    <scope>NUCLEOTIDE SEQUENCE [LARGE SCALE GENOMIC DNA]</scope>
    <source>
        <strain evidence="3 4">A5K-106</strain>
    </source>
</reference>
<protein>
    <submittedName>
        <fullName evidence="3">Haloalkane dehalogenase</fullName>
        <ecNumber evidence="3">3.8.1.5</ecNumber>
    </submittedName>
</protein>
<dbReference type="NCBIfam" id="NF002938">
    <property type="entry name" value="PRK03592.1"/>
    <property type="match status" value="1"/>
</dbReference>
<dbReference type="SUPFAM" id="SSF53474">
    <property type="entry name" value="alpha/beta-Hydrolases"/>
    <property type="match status" value="1"/>
</dbReference>
<dbReference type="Proteomes" id="UP000032568">
    <property type="component" value="Chromosome"/>
</dbReference>
<gene>
    <name evidence="3" type="ORF">SG35_003840</name>
</gene>
<feature type="chain" id="PRO_5042158475" evidence="1">
    <location>
        <begin position="24"/>
        <end position="316"/>
    </location>
</feature>
<evidence type="ECO:0000259" key="2">
    <source>
        <dbReference type="Pfam" id="PF00561"/>
    </source>
</evidence>
<dbReference type="GO" id="GO:0018786">
    <property type="term" value="F:haloalkane dehalogenase activity"/>
    <property type="evidence" value="ECO:0007669"/>
    <property type="project" value="UniProtKB-EC"/>
</dbReference>
<dbReference type="InterPro" id="IPR000073">
    <property type="entry name" value="AB_hydrolase_1"/>
</dbReference>
<dbReference type="AlphaFoldDB" id="A0AAE9YRB9"/>
<evidence type="ECO:0000256" key="1">
    <source>
        <dbReference type="SAM" id="SignalP"/>
    </source>
</evidence>
<reference evidence="3 4" key="1">
    <citation type="journal article" date="2015" name="Genome Announc.">
        <title>Draft Genome Sequences of Marine Isolates of Thalassomonas viridans and Thalassomonas actiniarum.</title>
        <authorList>
            <person name="Olonade I."/>
            <person name="van Zyl L.J."/>
            <person name="Trindade M."/>
        </authorList>
    </citation>
    <scope>NUCLEOTIDE SEQUENCE [LARGE SCALE GENOMIC DNA]</scope>
    <source>
        <strain evidence="3 4">A5K-106</strain>
    </source>
</reference>
<dbReference type="EC" id="3.8.1.5" evidence="3"/>
<dbReference type="InterPro" id="IPR029058">
    <property type="entry name" value="AB_hydrolase_fold"/>
</dbReference>
<evidence type="ECO:0000313" key="4">
    <source>
        <dbReference type="Proteomes" id="UP000032568"/>
    </source>
</evidence>
<proteinExistence type="predicted"/>
<sequence>MNVKALLKGLLATAALLTLSVNAAPAADKTFEKKYAQVMGQEMAYIDEGKGRPVVFLHGNPTSSYLWRNIIPYIAKDYRAIAPDLIGMGDSAKPKLKYTYREQANYLHAFLDKLDLKDAVLVVHDWGSALGFHYARTRSERISAIAFMEATLPPFYPIPSLDAMGPSAEFLKNVRSPGIGEEMIMKQNILIDQFLRTSTAKAPLNEQIMAEYNRYYPTAESRRPVLQWLREIPINGEPAKVHNTGLKNNQWLVTTEIPKLLLYVTPGVLVNETTVNYMRANAKNLEVIPLGAGGHFVQEEYPDKIGRELAAWLSRT</sequence>
<feature type="domain" description="AB hydrolase-1" evidence="2">
    <location>
        <begin position="53"/>
        <end position="159"/>
    </location>
</feature>
<accession>A0AAE9YRB9</accession>